<proteinExistence type="predicted"/>
<accession>A0A9K3DT42</accession>
<dbReference type="Proteomes" id="UP000215914">
    <property type="component" value="Unassembled WGS sequence"/>
</dbReference>
<gene>
    <name evidence="2" type="ORF">HanXRQr2_Chr16g0759741</name>
</gene>
<feature type="region of interest" description="Disordered" evidence="1">
    <location>
        <begin position="150"/>
        <end position="199"/>
    </location>
</feature>
<evidence type="ECO:0000313" key="3">
    <source>
        <dbReference type="Proteomes" id="UP000215914"/>
    </source>
</evidence>
<reference evidence="2" key="1">
    <citation type="journal article" date="2017" name="Nature">
        <title>The sunflower genome provides insights into oil metabolism, flowering and Asterid evolution.</title>
        <authorList>
            <person name="Badouin H."/>
            <person name="Gouzy J."/>
            <person name="Grassa C.J."/>
            <person name="Murat F."/>
            <person name="Staton S.E."/>
            <person name="Cottret L."/>
            <person name="Lelandais-Briere C."/>
            <person name="Owens G.L."/>
            <person name="Carrere S."/>
            <person name="Mayjonade B."/>
            <person name="Legrand L."/>
            <person name="Gill N."/>
            <person name="Kane N.C."/>
            <person name="Bowers J.E."/>
            <person name="Hubner S."/>
            <person name="Bellec A."/>
            <person name="Berard A."/>
            <person name="Berges H."/>
            <person name="Blanchet N."/>
            <person name="Boniface M.C."/>
            <person name="Brunel D."/>
            <person name="Catrice O."/>
            <person name="Chaidir N."/>
            <person name="Claudel C."/>
            <person name="Donnadieu C."/>
            <person name="Faraut T."/>
            <person name="Fievet G."/>
            <person name="Helmstetter N."/>
            <person name="King M."/>
            <person name="Knapp S.J."/>
            <person name="Lai Z."/>
            <person name="Le Paslier M.C."/>
            <person name="Lippi Y."/>
            <person name="Lorenzon L."/>
            <person name="Mandel J.R."/>
            <person name="Marage G."/>
            <person name="Marchand G."/>
            <person name="Marquand E."/>
            <person name="Bret-Mestries E."/>
            <person name="Morien E."/>
            <person name="Nambeesan S."/>
            <person name="Nguyen T."/>
            <person name="Pegot-Espagnet P."/>
            <person name="Pouilly N."/>
            <person name="Raftis F."/>
            <person name="Sallet E."/>
            <person name="Schiex T."/>
            <person name="Thomas J."/>
            <person name="Vandecasteele C."/>
            <person name="Vares D."/>
            <person name="Vear F."/>
            <person name="Vautrin S."/>
            <person name="Crespi M."/>
            <person name="Mangin B."/>
            <person name="Burke J.M."/>
            <person name="Salse J."/>
            <person name="Munos S."/>
            <person name="Vincourt P."/>
            <person name="Rieseberg L.H."/>
            <person name="Langlade N.B."/>
        </authorList>
    </citation>
    <scope>NUCLEOTIDE SEQUENCE</scope>
    <source>
        <tissue evidence="2">Leaves</tissue>
    </source>
</reference>
<name>A0A9K3DT42_HELAN</name>
<reference evidence="2" key="2">
    <citation type="submission" date="2020-06" db="EMBL/GenBank/DDBJ databases">
        <title>Helianthus annuus Genome sequencing and assembly Release 2.</title>
        <authorList>
            <person name="Gouzy J."/>
            <person name="Langlade N."/>
            <person name="Munos S."/>
        </authorList>
    </citation>
    <scope>NUCLEOTIDE SEQUENCE</scope>
    <source>
        <tissue evidence="2">Leaves</tissue>
    </source>
</reference>
<keyword evidence="3" id="KW-1185">Reference proteome</keyword>
<sequence length="199" mass="22045">MTCVLFDDVAVALLDITAEELVVRSLSEGVDDPFWAQYYLLDTLCARSVIFRIKVDRYNVPPHCSQRFTASKYIGENVTSVAEDNITSTIGTSTHPTEETTEDIEADDAAFISRITTDEWEMAEEALWGPRVSSVSTITTISSAIVSTDDELNSATSTRDVNTDDASIPTTSTNERVAADSHERLRPRKSLRKPKKFTS</sequence>
<organism evidence="2 3">
    <name type="scientific">Helianthus annuus</name>
    <name type="common">Common sunflower</name>
    <dbReference type="NCBI Taxonomy" id="4232"/>
    <lineage>
        <taxon>Eukaryota</taxon>
        <taxon>Viridiplantae</taxon>
        <taxon>Streptophyta</taxon>
        <taxon>Embryophyta</taxon>
        <taxon>Tracheophyta</taxon>
        <taxon>Spermatophyta</taxon>
        <taxon>Magnoliopsida</taxon>
        <taxon>eudicotyledons</taxon>
        <taxon>Gunneridae</taxon>
        <taxon>Pentapetalae</taxon>
        <taxon>asterids</taxon>
        <taxon>campanulids</taxon>
        <taxon>Asterales</taxon>
        <taxon>Asteraceae</taxon>
        <taxon>Asteroideae</taxon>
        <taxon>Heliantheae alliance</taxon>
        <taxon>Heliantheae</taxon>
        <taxon>Helianthus</taxon>
    </lineage>
</organism>
<dbReference type="EMBL" id="MNCJ02000331">
    <property type="protein sequence ID" value="KAF5760981.1"/>
    <property type="molecule type" value="Genomic_DNA"/>
</dbReference>
<feature type="compositionally biased region" description="Polar residues" evidence="1">
    <location>
        <begin position="153"/>
        <end position="175"/>
    </location>
</feature>
<comment type="caution">
    <text evidence="2">The sequence shown here is derived from an EMBL/GenBank/DDBJ whole genome shotgun (WGS) entry which is preliminary data.</text>
</comment>
<feature type="compositionally biased region" description="Basic residues" evidence="1">
    <location>
        <begin position="185"/>
        <end position="199"/>
    </location>
</feature>
<dbReference type="AlphaFoldDB" id="A0A9K3DT42"/>
<evidence type="ECO:0000256" key="1">
    <source>
        <dbReference type="SAM" id="MobiDB-lite"/>
    </source>
</evidence>
<dbReference type="Gramene" id="mRNA:HanXRQr2_Chr16g0759741">
    <property type="protein sequence ID" value="mRNA:HanXRQr2_Chr16g0759741"/>
    <property type="gene ID" value="HanXRQr2_Chr16g0759741"/>
</dbReference>
<protein>
    <recommendedName>
        <fullName evidence="4">Nucleic acid-binding, OB-fold protein</fullName>
    </recommendedName>
</protein>
<evidence type="ECO:0000313" key="2">
    <source>
        <dbReference type="EMBL" id="KAF5760981.1"/>
    </source>
</evidence>
<evidence type="ECO:0008006" key="4">
    <source>
        <dbReference type="Google" id="ProtNLM"/>
    </source>
</evidence>